<evidence type="ECO:0000313" key="15">
    <source>
        <dbReference type="EMBL" id="PDX87212.1"/>
    </source>
</evidence>
<dbReference type="GO" id="GO:0005829">
    <property type="term" value="C:cytosol"/>
    <property type="evidence" value="ECO:0007669"/>
    <property type="project" value="TreeGrafter"/>
</dbReference>
<dbReference type="Gene3D" id="3.40.50.300">
    <property type="entry name" value="P-loop containing nucleotide triphosphate hydrolases"/>
    <property type="match status" value="1"/>
</dbReference>
<comment type="function">
    <text evidence="1 13">Essential for recycling GMP and indirectly, cGMP.</text>
</comment>
<dbReference type="PROSITE" id="PS50052">
    <property type="entry name" value="GUANYLATE_KINASE_2"/>
    <property type="match status" value="1"/>
</dbReference>
<dbReference type="PANTHER" id="PTHR23117:SF13">
    <property type="entry name" value="GUANYLATE KINASE"/>
    <property type="match status" value="1"/>
</dbReference>
<feature type="binding site" evidence="13">
    <location>
        <begin position="12"/>
        <end position="19"/>
    </location>
    <ligand>
        <name>ATP</name>
        <dbReference type="ChEBI" id="CHEBI:30616"/>
    </ligand>
</feature>
<evidence type="ECO:0000256" key="1">
    <source>
        <dbReference type="ARBA" id="ARBA00003531"/>
    </source>
</evidence>
<gene>
    <name evidence="13" type="primary">gmk</name>
    <name evidence="15" type="ORF">CHR60_05540</name>
</gene>
<comment type="caution">
    <text evidence="15">The sequence shown here is derived from an EMBL/GenBank/DDBJ whole genome shotgun (WGS) entry which is preliminary data.</text>
</comment>
<dbReference type="InterPro" id="IPR008144">
    <property type="entry name" value="Guanylate_kin-like_dom"/>
</dbReference>
<dbReference type="InterPro" id="IPR008145">
    <property type="entry name" value="GK/Ca_channel_bsu"/>
</dbReference>
<evidence type="ECO:0000256" key="7">
    <source>
        <dbReference type="ARBA" id="ARBA00022679"/>
    </source>
</evidence>
<dbReference type="InterPro" id="IPR017665">
    <property type="entry name" value="Guanylate_kinase"/>
</dbReference>
<dbReference type="SUPFAM" id="SSF52540">
    <property type="entry name" value="P-loop containing nucleoside triphosphate hydrolases"/>
    <property type="match status" value="1"/>
</dbReference>
<dbReference type="PANTHER" id="PTHR23117">
    <property type="entry name" value="GUANYLATE KINASE-RELATED"/>
    <property type="match status" value="1"/>
</dbReference>
<comment type="similarity">
    <text evidence="3 13">Belongs to the guanylate kinase family.</text>
</comment>
<comment type="catalytic activity">
    <reaction evidence="12 13">
        <text>GMP + ATP = GDP + ADP</text>
        <dbReference type="Rhea" id="RHEA:20780"/>
        <dbReference type="ChEBI" id="CHEBI:30616"/>
        <dbReference type="ChEBI" id="CHEBI:58115"/>
        <dbReference type="ChEBI" id="CHEBI:58189"/>
        <dbReference type="ChEBI" id="CHEBI:456216"/>
        <dbReference type="EC" id="2.7.4.8"/>
    </reaction>
</comment>
<evidence type="ECO:0000256" key="11">
    <source>
        <dbReference type="ARBA" id="ARBA00030128"/>
    </source>
</evidence>
<keyword evidence="8 13" id="KW-0547">Nucleotide-binding</keyword>
<evidence type="ECO:0000256" key="2">
    <source>
        <dbReference type="ARBA" id="ARBA00004496"/>
    </source>
</evidence>
<evidence type="ECO:0000256" key="3">
    <source>
        <dbReference type="ARBA" id="ARBA00005790"/>
    </source>
</evidence>
<organism evidence="15 16">
    <name type="scientific">Faecalibacterium prausnitzii</name>
    <dbReference type="NCBI Taxonomy" id="853"/>
    <lineage>
        <taxon>Bacteria</taxon>
        <taxon>Bacillati</taxon>
        <taxon>Bacillota</taxon>
        <taxon>Clostridia</taxon>
        <taxon>Eubacteriales</taxon>
        <taxon>Oscillospiraceae</taxon>
        <taxon>Faecalibacterium</taxon>
    </lineage>
</organism>
<sequence length="190" mass="21321">MENEKYLFVVSGAAGTGKDSVVNALRAAHPEIEKTVSATTRSPRPGEQEGVDYYYRSQEQFQQLIANDEVVEYNFYNGNYYGTLKEEIHKRLEAGKLVVLVIDVHGAANIRRMFPGATTIFLLPPSVEELERRLRGRGTETEESIRERLATARNELAQQDDFTLKLVNNEVAACADALYQVICQRAGLAH</sequence>
<protein>
    <recommendedName>
        <fullName evidence="5 13">Guanylate kinase</fullName>
        <ecNumber evidence="4 13">2.7.4.8</ecNumber>
    </recommendedName>
    <alternativeName>
        <fullName evidence="11 13">GMP kinase</fullName>
    </alternativeName>
</protein>
<dbReference type="AlphaFoldDB" id="A0A2A7B7H4"/>
<dbReference type="CDD" id="cd00071">
    <property type="entry name" value="GMPK"/>
    <property type="match status" value="1"/>
</dbReference>
<dbReference type="Gene3D" id="3.30.63.10">
    <property type="entry name" value="Guanylate Kinase phosphate binding domain"/>
    <property type="match status" value="1"/>
</dbReference>
<dbReference type="InterPro" id="IPR020590">
    <property type="entry name" value="Guanylate_kinase_CS"/>
</dbReference>
<dbReference type="Pfam" id="PF00625">
    <property type="entry name" value="Guanylate_kin"/>
    <property type="match status" value="1"/>
</dbReference>
<keyword evidence="7 13" id="KW-0808">Transferase</keyword>
<evidence type="ECO:0000256" key="8">
    <source>
        <dbReference type="ARBA" id="ARBA00022741"/>
    </source>
</evidence>
<comment type="subcellular location">
    <subcellularLocation>
        <location evidence="2 13">Cytoplasm</location>
    </subcellularLocation>
</comment>
<proteinExistence type="inferred from homology"/>
<dbReference type="EMBL" id="NOUV01000011">
    <property type="protein sequence ID" value="PDX87212.1"/>
    <property type="molecule type" value="Genomic_DNA"/>
</dbReference>
<dbReference type="EC" id="2.7.4.8" evidence="4 13"/>
<dbReference type="HAMAP" id="MF_00328">
    <property type="entry name" value="Guanylate_kinase"/>
    <property type="match status" value="1"/>
</dbReference>
<evidence type="ECO:0000256" key="4">
    <source>
        <dbReference type="ARBA" id="ARBA00012961"/>
    </source>
</evidence>
<keyword evidence="9 13" id="KW-0418">Kinase</keyword>
<dbReference type="SMART" id="SM00072">
    <property type="entry name" value="GuKc"/>
    <property type="match status" value="1"/>
</dbReference>
<evidence type="ECO:0000256" key="10">
    <source>
        <dbReference type="ARBA" id="ARBA00022840"/>
    </source>
</evidence>
<evidence type="ECO:0000256" key="6">
    <source>
        <dbReference type="ARBA" id="ARBA00022490"/>
    </source>
</evidence>
<accession>A0A2A7B7H4</accession>
<dbReference type="InterPro" id="IPR027417">
    <property type="entry name" value="P-loop_NTPase"/>
</dbReference>
<dbReference type="NCBIfam" id="TIGR03263">
    <property type="entry name" value="guanyl_kin"/>
    <property type="match status" value="1"/>
</dbReference>
<dbReference type="GO" id="GO:0004385">
    <property type="term" value="F:GMP kinase activity"/>
    <property type="evidence" value="ECO:0007669"/>
    <property type="project" value="UniProtKB-UniRule"/>
</dbReference>
<name>A0A2A7B7H4_9FIRM</name>
<evidence type="ECO:0000313" key="16">
    <source>
        <dbReference type="Proteomes" id="UP000220904"/>
    </source>
</evidence>
<evidence type="ECO:0000259" key="14">
    <source>
        <dbReference type="PROSITE" id="PS50052"/>
    </source>
</evidence>
<dbReference type="RefSeq" id="WP_097792102.1">
    <property type="nucleotide sequence ID" value="NZ_CP065377.1"/>
</dbReference>
<feature type="domain" description="Guanylate kinase-like" evidence="14">
    <location>
        <begin position="5"/>
        <end position="183"/>
    </location>
</feature>
<evidence type="ECO:0000256" key="12">
    <source>
        <dbReference type="ARBA" id="ARBA00048594"/>
    </source>
</evidence>
<dbReference type="GO" id="GO:0005524">
    <property type="term" value="F:ATP binding"/>
    <property type="evidence" value="ECO:0007669"/>
    <property type="project" value="UniProtKB-UniRule"/>
</dbReference>
<dbReference type="OrthoDB" id="9808150at2"/>
<evidence type="ECO:0000256" key="9">
    <source>
        <dbReference type="ARBA" id="ARBA00022777"/>
    </source>
</evidence>
<evidence type="ECO:0000256" key="13">
    <source>
        <dbReference type="HAMAP-Rule" id="MF_00328"/>
    </source>
</evidence>
<evidence type="ECO:0000256" key="5">
    <source>
        <dbReference type="ARBA" id="ARBA00016296"/>
    </source>
</evidence>
<dbReference type="PROSITE" id="PS00856">
    <property type="entry name" value="GUANYLATE_KINASE_1"/>
    <property type="match status" value="1"/>
</dbReference>
<dbReference type="Proteomes" id="UP000220904">
    <property type="component" value="Unassembled WGS sequence"/>
</dbReference>
<keyword evidence="10 13" id="KW-0067">ATP-binding</keyword>
<keyword evidence="6 13" id="KW-0963">Cytoplasm</keyword>
<reference evidence="15 16" key="1">
    <citation type="journal article" date="2017" name="Front. Microbiol.">
        <title>New Insights into the Diversity of the Genus Faecalibacterium.</title>
        <authorList>
            <person name="Benevides L."/>
            <person name="Burman S."/>
            <person name="Martin R."/>
            <person name="Robert V."/>
            <person name="Thomas M."/>
            <person name="Miquel S."/>
            <person name="Chain F."/>
            <person name="Sokol H."/>
            <person name="Bermudez-Humaran L.G."/>
            <person name="Morrison M."/>
            <person name="Langella P."/>
            <person name="Azevedo V.A."/>
            <person name="Chatel J.M."/>
            <person name="Soares S."/>
        </authorList>
    </citation>
    <scope>NUCLEOTIDE SEQUENCE [LARGE SCALE GENOMIC DNA]</scope>
    <source>
        <strain evidence="15 16">AHMP21</strain>
    </source>
</reference>
<dbReference type="FunFam" id="3.30.63.10:FF:000005">
    <property type="entry name" value="Guanylate kinase"/>
    <property type="match status" value="1"/>
</dbReference>